<organism evidence="1 2">
    <name type="scientific">Caulobacter phage CcrSC</name>
    <dbReference type="NCBI Taxonomy" id="2283272"/>
    <lineage>
        <taxon>Viruses</taxon>
        <taxon>Duplodnaviria</taxon>
        <taxon>Heunggongvirae</taxon>
        <taxon>Uroviricota</taxon>
        <taxon>Caudoviricetes</taxon>
        <taxon>Jeanschmidtviridae</taxon>
        <taxon>Bertelyvirus</taxon>
        <taxon>Bertelyvirus SC</taxon>
    </lineage>
</organism>
<protein>
    <submittedName>
        <fullName evidence="1">Uncharacterized protein</fullName>
    </submittedName>
</protein>
<sequence length="144" mass="16087">MTDPIPDRLSRNAQDGVWRLYDCEQNRLLTDADFAHAGVTVAEVGCALDSGNYKFHSLGEPGDWSRRDVIRAGTLDFPVRGVTIELAAIRTWMDTEWVKREADKAAAEFVDAIKAQIAAAAITQEDITLHLNPAQQQMLKEYLK</sequence>
<dbReference type="Proteomes" id="UP000259683">
    <property type="component" value="Segment"/>
</dbReference>
<keyword evidence="2" id="KW-1185">Reference proteome</keyword>
<gene>
    <name evidence="1" type="ORF">CcrSC_gp326</name>
</gene>
<accession>A0A385EGA2</accession>
<evidence type="ECO:0000313" key="1">
    <source>
        <dbReference type="EMBL" id="AXQ69908.1"/>
    </source>
</evidence>
<reference evidence="1" key="1">
    <citation type="submission" date="2018-07" db="EMBL/GenBank/DDBJ databases">
        <authorList>
            <person name="Wilson K.M."/>
            <person name="Ely B."/>
        </authorList>
    </citation>
    <scope>NUCLEOTIDE SEQUENCE</scope>
</reference>
<evidence type="ECO:0000313" key="2">
    <source>
        <dbReference type="Proteomes" id="UP000259683"/>
    </source>
</evidence>
<proteinExistence type="predicted"/>
<name>A0A385EGA2_9CAUD</name>
<reference evidence="1" key="2">
    <citation type="submission" date="2021-07" db="EMBL/GenBank/DDBJ databases">
        <title>Giant CbK-like Caulobacter bacteriophages have genetically divergent genomes.</title>
        <authorList>
            <person name="Wilson K."/>
            <person name="Ely B."/>
        </authorList>
    </citation>
    <scope>NUCLEOTIDE SEQUENCE</scope>
</reference>
<dbReference type="EMBL" id="MH588547">
    <property type="protein sequence ID" value="AXQ69908.1"/>
    <property type="molecule type" value="Genomic_DNA"/>
</dbReference>